<dbReference type="RefSeq" id="WP_016540306.1">
    <property type="nucleotide sequence ID" value="NZ_ASQH01000001.1"/>
</dbReference>
<reference evidence="1 2" key="1">
    <citation type="submission" date="2013-06" db="EMBL/GenBank/DDBJ databases">
        <title>The Genome Sequence of Acinetobacter gyllenbergii CIP 110306.</title>
        <authorList>
            <consortium name="The Broad Institute Genome Sequencing Platform"/>
            <consortium name="The Broad Institute Genome Sequencing Center for Infectious Disease"/>
            <person name="Cerqueira G."/>
            <person name="Feldgarden M."/>
            <person name="Courvalin P."/>
            <person name="Perichon B."/>
            <person name="Grillot-Courvalin C."/>
            <person name="Clermont D."/>
            <person name="Rocha E."/>
            <person name="Yoon E.-J."/>
            <person name="Nemec A."/>
            <person name="Young S.K."/>
            <person name="Zeng Q."/>
            <person name="Gargeya S."/>
            <person name="Fitzgerald M."/>
            <person name="Abouelleil A."/>
            <person name="Alvarado L."/>
            <person name="Berlin A.M."/>
            <person name="Chapman S.B."/>
            <person name="Dewar J."/>
            <person name="Goldberg J."/>
            <person name="Griggs A."/>
            <person name="Gujja S."/>
            <person name="Hansen M."/>
            <person name="Howarth C."/>
            <person name="Imamovic A."/>
            <person name="Larimer J."/>
            <person name="McCowan C."/>
            <person name="Murphy C."/>
            <person name="Pearson M."/>
            <person name="Priest M."/>
            <person name="Roberts A."/>
            <person name="Saif S."/>
            <person name="Shea T."/>
            <person name="Sykes S."/>
            <person name="Wortman J."/>
            <person name="Nusbaum C."/>
            <person name="Birren B."/>
        </authorList>
    </citation>
    <scope>NUCLEOTIDE SEQUENCE [LARGE SCALE GENOMIC DNA]</scope>
    <source>
        <strain evidence="1 2">CIP 110306</strain>
    </source>
</reference>
<evidence type="ECO:0000313" key="1">
    <source>
        <dbReference type="EMBL" id="EPF87924.1"/>
    </source>
</evidence>
<comment type="caution">
    <text evidence="1">The sequence shown here is derived from an EMBL/GenBank/DDBJ whole genome shotgun (WGS) entry which is preliminary data.</text>
</comment>
<evidence type="ECO:0000313" key="2">
    <source>
        <dbReference type="Proteomes" id="UP000014523"/>
    </source>
</evidence>
<protein>
    <submittedName>
        <fullName evidence="1">Uncharacterized protein</fullName>
    </submittedName>
</protein>
<sequence length="77" mass="8847">MVKQYMLKNVDASSEMGDKIIVEQIYEKGLSAAFDNSIVAEWSPIFKVVIRDKVIQLNDDLTFIHPRTGKIFRINDC</sequence>
<proteinExistence type="predicted"/>
<accession>A0A829HLG7</accession>
<dbReference type="EMBL" id="ATGG01000011">
    <property type="protein sequence ID" value="EPF87924.1"/>
    <property type="molecule type" value="Genomic_DNA"/>
</dbReference>
<organism evidence="1 2">
    <name type="scientific">Acinetobacter gyllenbergii CIP 110306 = MTCC 11365</name>
    <dbReference type="NCBI Taxonomy" id="1217657"/>
    <lineage>
        <taxon>Bacteria</taxon>
        <taxon>Pseudomonadati</taxon>
        <taxon>Pseudomonadota</taxon>
        <taxon>Gammaproteobacteria</taxon>
        <taxon>Moraxellales</taxon>
        <taxon>Moraxellaceae</taxon>
        <taxon>Acinetobacter</taxon>
    </lineage>
</organism>
<name>A0A829HLG7_9GAMM</name>
<keyword evidence="2" id="KW-1185">Reference proteome</keyword>
<dbReference type="Proteomes" id="UP000014523">
    <property type="component" value="Unassembled WGS sequence"/>
</dbReference>
<dbReference type="AlphaFoldDB" id="A0A829HLG7"/>
<gene>
    <name evidence="1" type="ORF">F957_01211</name>
</gene>